<dbReference type="AlphaFoldDB" id="A0A8K9VAB5"/>
<accession>A0A8K9VAB5</accession>
<proteinExistence type="inferred from homology"/>
<sequence>NRLEITTLFVHSPPILGDQKYWGKLTYMCIKVVKSLVFGPIFIAPKNYIKLVTTHLLDAFAVCFGCVSVYFVPNRNIAPVFEKLHGGNRMENQSGFAYHNKFFVVDNVVSFISQGTPWEYAKSPGWWDGKAPFSFTETYSFMTTARIETSGSRYCGYLGHNTAETVMDILRDKESGINMEGIFMATGSMVSVVLTDPFSPNRSIFKPFVFVKDIKQLKQNSSLGYGPDDTVKKIPCFQSKPHRKHPLFVKHQVVVVAASLISPRYKTFPNLYSTS</sequence>
<dbReference type="GO" id="GO:0016805">
    <property type="term" value="F:dipeptidase activity"/>
    <property type="evidence" value="ECO:0007669"/>
    <property type="project" value="InterPro"/>
</dbReference>
<dbReference type="PANTHER" id="PTHR12994:SF18">
    <property type="entry name" value="SECERNIN-3"/>
    <property type="match status" value="1"/>
</dbReference>
<organism evidence="2 3">
    <name type="scientific">Oncorhynchus mykiss</name>
    <name type="common">Rainbow trout</name>
    <name type="synonym">Salmo gairdneri</name>
    <dbReference type="NCBI Taxonomy" id="8022"/>
    <lineage>
        <taxon>Eukaryota</taxon>
        <taxon>Metazoa</taxon>
        <taxon>Chordata</taxon>
        <taxon>Craniata</taxon>
        <taxon>Vertebrata</taxon>
        <taxon>Euteleostomi</taxon>
        <taxon>Actinopterygii</taxon>
        <taxon>Neopterygii</taxon>
        <taxon>Teleostei</taxon>
        <taxon>Protacanthopterygii</taxon>
        <taxon>Salmoniformes</taxon>
        <taxon>Salmonidae</taxon>
        <taxon>Salmoninae</taxon>
        <taxon>Oncorhynchus</taxon>
    </lineage>
</organism>
<reference evidence="2" key="2">
    <citation type="submission" date="2025-08" db="UniProtKB">
        <authorList>
            <consortium name="Ensembl"/>
        </authorList>
    </citation>
    <scope>IDENTIFICATION</scope>
</reference>
<comment type="similarity">
    <text evidence="1">Belongs to the peptidase C69 family. Secernin subfamily.</text>
</comment>
<evidence type="ECO:0000313" key="2">
    <source>
        <dbReference type="Ensembl" id="ENSOMYP00000121596.1"/>
    </source>
</evidence>
<dbReference type="InterPro" id="IPR005322">
    <property type="entry name" value="Peptidase_C69"/>
</dbReference>
<evidence type="ECO:0000256" key="1">
    <source>
        <dbReference type="ARBA" id="ARBA00005705"/>
    </source>
</evidence>
<reference evidence="2" key="3">
    <citation type="submission" date="2025-09" db="UniProtKB">
        <authorList>
            <consortium name="Ensembl"/>
        </authorList>
    </citation>
    <scope>IDENTIFICATION</scope>
</reference>
<dbReference type="Proteomes" id="UP000694395">
    <property type="component" value="Chromosome 3"/>
</dbReference>
<reference evidence="2" key="1">
    <citation type="submission" date="2020-07" db="EMBL/GenBank/DDBJ databases">
        <title>A long reads based de novo assembly of the rainbow trout Arlee double haploid line genome.</title>
        <authorList>
            <person name="Gao G."/>
            <person name="Palti Y."/>
        </authorList>
    </citation>
    <scope>NUCLEOTIDE SEQUENCE [LARGE SCALE GENOMIC DNA]</scope>
</reference>
<keyword evidence="3" id="KW-1185">Reference proteome</keyword>
<dbReference type="GeneTree" id="ENSGT00390000013474"/>
<dbReference type="GO" id="GO:0006508">
    <property type="term" value="P:proteolysis"/>
    <property type="evidence" value="ECO:0007669"/>
    <property type="project" value="InterPro"/>
</dbReference>
<protein>
    <submittedName>
        <fullName evidence="2">Secernin 3</fullName>
    </submittedName>
</protein>
<name>A0A8K9VAB5_ONCMY</name>
<dbReference type="PANTHER" id="PTHR12994">
    <property type="entry name" value="SECERNIN"/>
    <property type="match status" value="1"/>
</dbReference>
<evidence type="ECO:0000313" key="3">
    <source>
        <dbReference type="Proteomes" id="UP000694395"/>
    </source>
</evidence>
<dbReference type="Ensembl" id="ENSOMYT00000130857.1">
    <property type="protein sequence ID" value="ENSOMYP00000121596.1"/>
    <property type="gene ID" value="ENSOMYG00000053819.1"/>
</dbReference>
<dbReference type="GO" id="GO:0070004">
    <property type="term" value="F:cysteine-type exopeptidase activity"/>
    <property type="evidence" value="ECO:0007669"/>
    <property type="project" value="InterPro"/>
</dbReference>